<name>A0AA86V5H3_9FABA</name>
<reference evidence="1" key="1">
    <citation type="submission" date="2023-10" db="EMBL/GenBank/DDBJ databases">
        <authorList>
            <person name="Domelevo Entfellner J.-B."/>
        </authorList>
    </citation>
    <scope>NUCLEOTIDE SEQUENCE</scope>
</reference>
<organism evidence="1 2">
    <name type="scientific">Sphenostylis stenocarpa</name>
    <dbReference type="NCBI Taxonomy" id="92480"/>
    <lineage>
        <taxon>Eukaryota</taxon>
        <taxon>Viridiplantae</taxon>
        <taxon>Streptophyta</taxon>
        <taxon>Embryophyta</taxon>
        <taxon>Tracheophyta</taxon>
        <taxon>Spermatophyta</taxon>
        <taxon>Magnoliopsida</taxon>
        <taxon>eudicotyledons</taxon>
        <taxon>Gunneridae</taxon>
        <taxon>Pentapetalae</taxon>
        <taxon>rosids</taxon>
        <taxon>fabids</taxon>
        <taxon>Fabales</taxon>
        <taxon>Fabaceae</taxon>
        <taxon>Papilionoideae</taxon>
        <taxon>50 kb inversion clade</taxon>
        <taxon>NPAAA clade</taxon>
        <taxon>indigoferoid/millettioid clade</taxon>
        <taxon>Phaseoleae</taxon>
        <taxon>Sphenostylis</taxon>
    </lineage>
</organism>
<protein>
    <submittedName>
        <fullName evidence="1">Uncharacterized protein</fullName>
    </submittedName>
</protein>
<sequence length="135" mass="15281">MLFTKLAGPERKRELSDTDVQSAVWEVCGDSGALQLLVDLLRVKLMNLEEASGTDENDIDLLKKAIIIDSQEDSKQCMSNLSTKTNDSEEPKLMTRNKWSAIVYRRGQKQLTRLFLKEAEHALQLSLNEEEVTSP</sequence>
<gene>
    <name evidence="1" type="ORF">AYBTSS11_LOCUS1052</name>
</gene>
<evidence type="ECO:0000313" key="1">
    <source>
        <dbReference type="EMBL" id="CAJ1817184.1"/>
    </source>
</evidence>
<dbReference type="Gramene" id="rna-AYBTSS11_LOCUS1052">
    <property type="protein sequence ID" value="CAJ1817184.1"/>
    <property type="gene ID" value="gene-AYBTSS11_LOCUS1052"/>
</dbReference>
<proteinExistence type="predicted"/>
<evidence type="ECO:0000313" key="2">
    <source>
        <dbReference type="Proteomes" id="UP001189624"/>
    </source>
</evidence>
<dbReference type="AlphaFoldDB" id="A0AA86V5H3"/>
<dbReference type="EMBL" id="OY731398">
    <property type="protein sequence ID" value="CAJ1817184.1"/>
    <property type="molecule type" value="Genomic_DNA"/>
</dbReference>
<dbReference type="Proteomes" id="UP001189624">
    <property type="component" value="Chromosome 1"/>
</dbReference>
<accession>A0AA86V5H3</accession>
<keyword evidence="2" id="KW-1185">Reference proteome</keyword>